<dbReference type="Proteomes" id="UP001226574">
    <property type="component" value="Unassembled WGS sequence"/>
</dbReference>
<evidence type="ECO:0000313" key="3">
    <source>
        <dbReference type="Proteomes" id="UP001226574"/>
    </source>
</evidence>
<feature type="signal peptide" evidence="1">
    <location>
        <begin position="1"/>
        <end position="21"/>
    </location>
</feature>
<organism evidence="2 3">
    <name type="scientific">Pseudoalteromonas haloplanktis</name>
    <name type="common">Alteromonas haloplanktis</name>
    <dbReference type="NCBI Taxonomy" id="228"/>
    <lineage>
        <taxon>Bacteria</taxon>
        <taxon>Pseudomonadati</taxon>
        <taxon>Pseudomonadota</taxon>
        <taxon>Gammaproteobacteria</taxon>
        <taxon>Alteromonadales</taxon>
        <taxon>Pseudoalteromonadaceae</taxon>
        <taxon>Pseudoalteromonas</taxon>
    </lineage>
</organism>
<name>A0ABU1B9T9_PSEHA</name>
<dbReference type="RefSeq" id="WP_309038667.1">
    <property type="nucleotide sequence ID" value="NZ_JAVIFY010000004.1"/>
</dbReference>
<evidence type="ECO:0000313" key="2">
    <source>
        <dbReference type="EMBL" id="MDQ9091294.1"/>
    </source>
</evidence>
<protein>
    <recommendedName>
        <fullName evidence="4">Orphan protein</fullName>
    </recommendedName>
</protein>
<proteinExistence type="predicted"/>
<keyword evidence="1" id="KW-0732">Signal</keyword>
<evidence type="ECO:0008006" key="4">
    <source>
        <dbReference type="Google" id="ProtNLM"/>
    </source>
</evidence>
<gene>
    <name evidence="2" type="ORF">RC083_06775</name>
</gene>
<evidence type="ECO:0000256" key="1">
    <source>
        <dbReference type="SAM" id="SignalP"/>
    </source>
</evidence>
<reference evidence="2 3" key="1">
    <citation type="submission" date="2023-08" db="EMBL/GenBank/DDBJ databases">
        <title>Pseudoalteromonas haloplanktis LL1 genome.</title>
        <authorList>
            <person name="Wu S."/>
        </authorList>
    </citation>
    <scope>NUCLEOTIDE SEQUENCE [LARGE SCALE GENOMIC DNA]</scope>
    <source>
        <strain evidence="2 3">LL1</strain>
    </source>
</reference>
<keyword evidence="3" id="KW-1185">Reference proteome</keyword>
<comment type="caution">
    <text evidence="2">The sequence shown here is derived from an EMBL/GenBank/DDBJ whole genome shotgun (WGS) entry which is preliminary data.</text>
</comment>
<feature type="chain" id="PRO_5046352961" description="Orphan protein" evidence="1">
    <location>
        <begin position="22"/>
        <end position="87"/>
    </location>
</feature>
<sequence length="87" mass="9921">MKKLAITLLISSFIFTTPLYATNSTLTWTAVINKSPSNKDLAVKRCDTSVKEQRSQATKLKCLSDLYEIQLEKSEKHNSMKLVHLNY</sequence>
<dbReference type="EMBL" id="JAVIFY010000004">
    <property type="protein sequence ID" value="MDQ9091294.1"/>
    <property type="molecule type" value="Genomic_DNA"/>
</dbReference>
<accession>A0ABU1B9T9</accession>